<protein>
    <submittedName>
        <fullName evidence="1">Uncharacterized protein</fullName>
    </submittedName>
</protein>
<reference evidence="1 2" key="1">
    <citation type="journal article" date="2012" name="Genome Biol.">
        <title>Genome and low-iron response of an oceanic diatom adapted to chronic iron limitation.</title>
        <authorList>
            <person name="Lommer M."/>
            <person name="Specht M."/>
            <person name="Roy A.S."/>
            <person name="Kraemer L."/>
            <person name="Andreson R."/>
            <person name="Gutowska M.A."/>
            <person name="Wolf J."/>
            <person name="Bergner S.V."/>
            <person name="Schilhabel M.B."/>
            <person name="Klostermeier U.C."/>
            <person name="Beiko R.G."/>
            <person name="Rosenstiel P."/>
            <person name="Hippler M."/>
            <person name="Laroche J."/>
        </authorList>
    </citation>
    <scope>NUCLEOTIDE SEQUENCE [LARGE SCALE GENOMIC DNA]</scope>
    <source>
        <strain evidence="1 2">CCMP1005</strain>
    </source>
</reference>
<evidence type="ECO:0000313" key="2">
    <source>
        <dbReference type="Proteomes" id="UP000266841"/>
    </source>
</evidence>
<evidence type="ECO:0000313" key="1">
    <source>
        <dbReference type="EMBL" id="EJK59720.1"/>
    </source>
</evidence>
<dbReference type="Proteomes" id="UP000266841">
    <property type="component" value="Unassembled WGS sequence"/>
</dbReference>
<proteinExistence type="predicted"/>
<keyword evidence="2" id="KW-1185">Reference proteome</keyword>
<sequence length="100" mass="10505">VNEHWIALLCNVPLLEAARRAADISTAPRAALGSKFPSHSALRPEVLILTIGGTSAAAFAEPVLARSDKTDLFSARMSLRPGAQGQVALKSCCCYDPSSP</sequence>
<organism evidence="1 2">
    <name type="scientific">Thalassiosira oceanica</name>
    <name type="common">Marine diatom</name>
    <dbReference type="NCBI Taxonomy" id="159749"/>
    <lineage>
        <taxon>Eukaryota</taxon>
        <taxon>Sar</taxon>
        <taxon>Stramenopiles</taxon>
        <taxon>Ochrophyta</taxon>
        <taxon>Bacillariophyta</taxon>
        <taxon>Coscinodiscophyceae</taxon>
        <taxon>Thalassiosirophycidae</taxon>
        <taxon>Thalassiosirales</taxon>
        <taxon>Thalassiosiraceae</taxon>
        <taxon>Thalassiosira</taxon>
    </lineage>
</organism>
<dbReference type="EMBL" id="AGNL01022478">
    <property type="protein sequence ID" value="EJK59720.1"/>
    <property type="molecule type" value="Genomic_DNA"/>
</dbReference>
<comment type="caution">
    <text evidence="1">The sequence shown here is derived from an EMBL/GenBank/DDBJ whole genome shotgun (WGS) entry which is preliminary data.</text>
</comment>
<feature type="non-terminal residue" evidence="1">
    <location>
        <position position="1"/>
    </location>
</feature>
<gene>
    <name evidence="1" type="ORF">THAOC_20022</name>
</gene>
<name>K0S3F5_THAOC</name>
<accession>K0S3F5</accession>
<dbReference type="AlphaFoldDB" id="K0S3F5"/>